<dbReference type="Pfam" id="PF01522">
    <property type="entry name" value="Polysacc_deac_1"/>
    <property type="match status" value="2"/>
</dbReference>
<gene>
    <name evidence="4" type="ORF">BN874_100028</name>
</gene>
<proteinExistence type="predicted"/>
<keyword evidence="2" id="KW-0732">Signal</keyword>
<reference evidence="4 5" key="1">
    <citation type="journal article" date="2014" name="ISME J.">
        <title>Candidatus Competibacter-lineage genomes retrieved from metagenomes reveal functional metabolic diversity.</title>
        <authorList>
            <person name="McIlroy S.J."/>
            <person name="Albertsen M."/>
            <person name="Andresen E.K."/>
            <person name="Saunders A.M."/>
            <person name="Kristiansen R."/>
            <person name="Stokholm-Bjerregaard M."/>
            <person name="Nielsen K.L."/>
            <person name="Nielsen P.H."/>
        </authorList>
    </citation>
    <scope>NUCLEOTIDE SEQUENCE [LARGE SCALE GENOMIC DNA]</scope>
    <source>
        <strain evidence="4 5">Run_B_J11</strain>
    </source>
</reference>
<accession>A0A7U7G7U2</accession>
<dbReference type="Proteomes" id="UP000019184">
    <property type="component" value="Unassembled WGS sequence"/>
</dbReference>
<sequence length="334" mass="37929">MLFMTEKRITPVLRTLLAASRAAISGSWKRNYLSVLIFHRVLPAPDPLIPDEMTIEQFRARLRLLCKYFRVLPLVEGLRQLRDGTLPPKTVTITFDDGYRDNATVVLPLLQEQGLKATFFIASGYLNGGRMWNDDLIEIVRRWPGETLDFSPLGLGVIDVRTLESRRRALGPLLRQSKALEPSLRAACLRDMEQRLPGGLPTDLMMTDAQVRQLYQAGMEIGGHTRTHPILKQITLEAARAEIVDGREDLQRIIDAPVRFFAFPNGIPHYDYDAHHVELVQSLGFEAAFSTSWGAATAESDFFQLPRFTPWDKSLWLFGLRLILSRRTITYPVA</sequence>
<dbReference type="CDD" id="cd10918">
    <property type="entry name" value="CE4_NodB_like_5s_6s"/>
    <property type="match status" value="1"/>
</dbReference>
<dbReference type="PANTHER" id="PTHR34216:SF3">
    <property type="entry name" value="POLY-BETA-1,6-N-ACETYL-D-GLUCOSAMINE N-DEACETYLASE"/>
    <property type="match status" value="1"/>
</dbReference>
<evidence type="ECO:0000256" key="2">
    <source>
        <dbReference type="ARBA" id="ARBA00022729"/>
    </source>
</evidence>
<dbReference type="InterPro" id="IPR011330">
    <property type="entry name" value="Glyco_hydro/deAcase_b/a-brl"/>
</dbReference>
<comment type="caution">
    <text evidence="4">The sequence shown here is derived from an EMBL/GenBank/DDBJ whole genome shotgun (WGS) entry which is preliminary data.</text>
</comment>
<dbReference type="AlphaFoldDB" id="A0A7U7G7U2"/>
<dbReference type="GO" id="GO:0016810">
    <property type="term" value="F:hydrolase activity, acting on carbon-nitrogen (but not peptide) bonds"/>
    <property type="evidence" value="ECO:0007669"/>
    <property type="project" value="InterPro"/>
</dbReference>
<dbReference type="EMBL" id="CBTK010000002">
    <property type="protein sequence ID" value="CDH43075.1"/>
    <property type="molecule type" value="Genomic_DNA"/>
</dbReference>
<evidence type="ECO:0000259" key="3">
    <source>
        <dbReference type="PROSITE" id="PS51677"/>
    </source>
</evidence>
<organism evidence="4 5">
    <name type="scientific">Candidatus Contendobacter odensis Run_B_J11</name>
    <dbReference type="NCBI Taxonomy" id="1400861"/>
    <lineage>
        <taxon>Bacteria</taxon>
        <taxon>Pseudomonadati</taxon>
        <taxon>Pseudomonadota</taxon>
        <taxon>Gammaproteobacteria</taxon>
        <taxon>Candidatus Competibacteraceae</taxon>
        <taxon>Candidatus Contendibacter</taxon>
    </lineage>
</organism>
<feature type="domain" description="NodB homology" evidence="3">
    <location>
        <begin position="89"/>
        <end position="334"/>
    </location>
</feature>
<keyword evidence="5" id="KW-1185">Reference proteome</keyword>
<dbReference type="PANTHER" id="PTHR34216">
    <property type="match status" value="1"/>
</dbReference>
<name>A0A7U7G7U2_9GAMM</name>
<dbReference type="InterPro" id="IPR002509">
    <property type="entry name" value="NODB_dom"/>
</dbReference>
<dbReference type="PROSITE" id="PS51677">
    <property type="entry name" value="NODB"/>
    <property type="match status" value="1"/>
</dbReference>
<dbReference type="InterPro" id="IPR051398">
    <property type="entry name" value="Polysacch_Deacetylase"/>
</dbReference>
<evidence type="ECO:0000256" key="1">
    <source>
        <dbReference type="ARBA" id="ARBA00004613"/>
    </source>
</evidence>
<dbReference type="SUPFAM" id="SSF88713">
    <property type="entry name" value="Glycoside hydrolase/deacetylase"/>
    <property type="match status" value="1"/>
</dbReference>
<evidence type="ECO:0000313" key="5">
    <source>
        <dbReference type="Proteomes" id="UP000019184"/>
    </source>
</evidence>
<dbReference type="GO" id="GO:0005576">
    <property type="term" value="C:extracellular region"/>
    <property type="evidence" value="ECO:0007669"/>
    <property type="project" value="UniProtKB-SubCell"/>
</dbReference>
<comment type="subcellular location">
    <subcellularLocation>
        <location evidence="1">Secreted</location>
    </subcellularLocation>
</comment>
<dbReference type="Gene3D" id="3.20.20.370">
    <property type="entry name" value="Glycoside hydrolase/deacetylase"/>
    <property type="match status" value="1"/>
</dbReference>
<dbReference type="GO" id="GO:0005975">
    <property type="term" value="P:carbohydrate metabolic process"/>
    <property type="evidence" value="ECO:0007669"/>
    <property type="project" value="InterPro"/>
</dbReference>
<evidence type="ECO:0000313" key="4">
    <source>
        <dbReference type="EMBL" id="CDH43075.1"/>
    </source>
</evidence>
<protein>
    <recommendedName>
        <fullName evidence="3">NodB homology domain-containing protein</fullName>
    </recommendedName>
</protein>